<dbReference type="InterPro" id="IPR041679">
    <property type="entry name" value="DNA2/NAM7-like_C"/>
</dbReference>
<accession>A0A2G9U6S2</accession>
<dbReference type="OrthoDB" id="2423195at2759"/>
<dbReference type="Gene3D" id="3.40.50.300">
    <property type="entry name" value="P-loop containing nucleotide triphosphate hydrolases"/>
    <property type="match status" value="1"/>
</dbReference>
<dbReference type="SUPFAM" id="SSF52540">
    <property type="entry name" value="P-loop containing nucleoside triphosphate hydrolases"/>
    <property type="match status" value="1"/>
</dbReference>
<dbReference type="Proteomes" id="UP000230423">
    <property type="component" value="Unassembled WGS sequence"/>
</dbReference>
<name>A0A2G9U6S2_TELCI</name>
<evidence type="ECO:0000313" key="2">
    <source>
        <dbReference type="EMBL" id="PIO65884.1"/>
    </source>
</evidence>
<proteinExistence type="predicted"/>
<dbReference type="EMBL" id="KZ348648">
    <property type="protein sequence ID" value="PIO65884.1"/>
    <property type="molecule type" value="Genomic_DNA"/>
</dbReference>
<evidence type="ECO:0000259" key="1">
    <source>
        <dbReference type="Pfam" id="PF13087"/>
    </source>
</evidence>
<dbReference type="AlphaFoldDB" id="A0A2G9U6S2"/>
<dbReference type="Pfam" id="PF13087">
    <property type="entry name" value="AAA_12"/>
    <property type="match status" value="1"/>
</dbReference>
<organism evidence="2 3">
    <name type="scientific">Teladorsagia circumcincta</name>
    <name type="common">Brown stomach worm</name>
    <name type="synonym">Ostertagia circumcincta</name>
    <dbReference type="NCBI Taxonomy" id="45464"/>
    <lineage>
        <taxon>Eukaryota</taxon>
        <taxon>Metazoa</taxon>
        <taxon>Ecdysozoa</taxon>
        <taxon>Nematoda</taxon>
        <taxon>Chromadorea</taxon>
        <taxon>Rhabditida</taxon>
        <taxon>Rhabditina</taxon>
        <taxon>Rhabditomorpha</taxon>
        <taxon>Strongyloidea</taxon>
        <taxon>Trichostrongylidae</taxon>
        <taxon>Teladorsagia</taxon>
    </lineage>
</organism>
<feature type="domain" description="DNA2/NAM7 helicase-like C-terminal" evidence="1">
    <location>
        <begin position="1"/>
        <end position="61"/>
    </location>
</feature>
<protein>
    <recommendedName>
        <fullName evidence="1">DNA2/NAM7 helicase-like C-terminal domain-containing protein</fullName>
    </recommendedName>
</protein>
<keyword evidence="3" id="KW-1185">Reference proteome</keyword>
<evidence type="ECO:0000313" key="3">
    <source>
        <dbReference type="Proteomes" id="UP000230423"/>
    </source>
</evidence>
<reference evidence="2 3" key="1">
    <citation type="submission" date="2015-09" db="EMBL/GenBank/DDBJ databases">
        <title>Draft genome of the parasitic nematode Teladorsagia circumcincta isolate WARC Sus (inbred).</title>
        <authorList>
            <person name="Mitreva M."/>
        </authorList>
    </citation>
    <scope>NUCLEOTIDE SEQUENCE [LARGE SCALE GENOMIC DNA]</scope>
    <source>
        <strain evidence="2 3">S</strain>
    </source>
</reference>
<sequence length="68" mass="7520">MVVALVSYLQKQGIKLEKIAIITTYSAQQSEMREAVITHFGRTANDQPSVAVETVDSFQGKVVLHVLM</sequence>
<gene>
    <name evidence="2" type="ORF">TELCIR_12424</name>
</gene>
<dbReference type="InterPro" id="IPR027417">
    <property type="entry name" value="P-loop_NTPase"/>
</dbReference>